<dbReference type="EMBL" id="AVQI01000055">
    <property type="protein sequence ID" value="ERK01597.1"/>
    <property type="molecule type" value="Genomic_DNA"/>
</dbReference>
<dbReference type="InterPro" id="IPR006059">
    <property type="entry name" value="SBP"/>
</dbReference>
<comment type="caution">
    <text evidence="3">The sequence shown here is derived from an EMBL/GenBank/DDBJ whole genome shotgun (WGS) entry which is preliminary data.</text>
</comment>
<dbReference type="Gene3D" id="3.40.190.10">
    <property type="entry name" value="Periplasmic binding protein-like II"/>
    <property type="match status" value="2"/>
</dbReference>
<dbReference type="SUPFAM" id="SSF53850">
    <property type="entry name" value="Periplasmic binding protein-like II"/>
    <property type="match status" value="1"/>
</dbReference>
<evidence type="ECO:0000256" key="2">
    <source>
        <dbReference type="SAM" id="SignalP"/>
    </source>
</evidence>
<evidence type="ECO:0000313" key="4">
    <source>
        <dbReference type="Proteomes" id="UP000016646"/>
    </source>
</evidence>
<evidence type="ECO:0000256" key="1">
    <source>
        <dbReference type="ARBA" id="ARBA00022729"/>
    </source>
</evidence>
<evidence type="ECO:0000313" key="3">
    <source>
        <dbReference type="EMBL" id="ERK01597.1"/>
    </source>
</evidence>
<proteinExistence type="predicted"/>
<keyword evidence="1 2" id="KW-0732">Signal</keyword>
<protein>
    <submittedName>
        <fullName evidence="3">ABC transporter, solute-binding protein</fullName>
    </submittedName>
</protein>
<name>A0ABN0P4C9_TRESO</name>
<gene>
    <name evidence="3" type="ORF">HMPREF0860_1181</name>
</gene>
<sequence>MKKIAVAMLLAAAMFSSAFSMGQTETKSNSQEAKWARDNGLDKDESVDELYQKAKAEGSLVIYTISSRTQKVANAFKEAYPGINVEVYDISSGTLKEKFATEYKSGIRTVDILHSKEQVGEYTYEMFSEGMLHNYQPASIFKNVPASYMTLTPLMLELNLWFYNIEVYKTCPITSWWDFTKPEWKGRVVFQDAASNDAYCAPLTAMVQHADEMAADYEKVFGKKNQLAKDEPNAGYAFIKRFLANSPIIAKGSDEVIELVGAKGQKNPPVGYASSVKLRKQRDGYAINYGPKTMHVSNGIPALNFIAIANECKHPNAAKLFIKFWMGGEDGKGKGYEPLVSLGSWSVRPENPSAKGNIPLADIPLWDIDFDYIYNNIETVRDYWIAHRN</sequence>
<feature type="chain" id="PRO_5046019596" evidence="2">
    <location>
        <begin position="19"/>
        <end position="389"/>
    </location>
</feature>
<dbReference type="Pfam" id="PF01547">
    <property type="entry name" value="SBP_bac_1"/>
    <property type="match status" value="1"/>
</dbReference>
<organism evidence="3 4">
    <name type="scientific">Treponema socranskii subsp. socranskii VPI DR56BR1116 = ATCC 35536</name>
    <dbReference type="NCBI Taxonomy" id="1125725"/>
    <lineage>
        <taxon>Bacteria</taxon>
        <taxon>Pseudomonadati</taxon>
        <taxon>Spirochaetota</taxon>
        <taxon>Spirochaetia</taxon>
        <taxon>Spirochaetales</taxon>
        <taxon>Treponemataceae</taxon>
        <taxon>Treponema</taxon>
    </lineage>
</organism>
<dbReference type="Proteomes" id="UP000016646">
    <property type="component" value="Unassembled WGS sequence"/>
</dbReference>
<accession>A0ABN0P4C9</accession>
<keyword evidence="4" id="KW-1185">Reference proteome</keyword>
<reference evidence="3 4" key="1">
    <citation type="submission" date="2013-08" db="EMBL/GenBank/DDBJ databases">
        <authorList>
            <person name="Durkin A.S."/>
            <person name="Haft D.R."/>
            <person name="McCorrison J."/>
            <person name="Torralba M."/>
            <person name="Gillis M."/>
            <person name="Haft D.H."/>
            <person name="Methe B."/>
            <person name="Sutton G."/>
            <person name="Nelson K.E."/>
        </authorList>
    </citation>
    <scope>NUCLEOTIDE SEQUENCE [LARGE SCALE GENOMIC DNA]</scope>
    <source>
        <strain evidence="3 4">ATCC 35536</strain>
    </source>
</reference>
<dbReference type="PANTHER" id="PTHR30006">
    <property type="entry name" value="THIAMINE-BINDING PERIPLASMIC PROTEIN-RELATED"/>
    <property type="match status" value="1"/>
</dbReference>
<dbReference type="PANTHER" id="PTHR30006:SF2">
    <property type="entry name" value="ABC TRANSPORTER SUBSTRATE-BINDING PROTEIN"/>
    <property type="match status" value="1"/>
</dbReference>
<feature type="signal peptide" evidence="2">
    <location>
        <begin position="1"/>
        <end position="18"/>
    </location>
</feature>